<dbReference type="InterPro" id="IPR025997">
    <property type="entry name" value="SBP_2_dom"/>
</dbReference>
<comment type="similarity">
    <text evidence="2">Belongs to the bacterial solute-binding protein 2 family.</text>
</comment>
<dbReference type="Proteomes" id="UP000321635">
    <property type="component" value="Unassembled WGS sequence"/>
</dbReference>
<sequence length="310" mass="32712">MKHVFLLSAILAAGVMVAPTPMNAADTSGPMRFVLIPKTVHPWFDKVNAGAQSAATMLSKATGQQITVEYRAPQSADVSMQNDIIERAIATHPNGILLDPLDEKGNRSTMEEADGQGVGLTVFDSPPPQGMDVTGVGADFCEQGTLAAERLVKLIGEKGEVAIMMGVPTAPNHSIRAQCEQKVFAKYPDIKVVATGIDNDSIETAQKQASAIMQAHPNLAGWVACDAAGPVGVGQAIRESGQIGKVKEVGLDNLNDMIQLIKDGVAESSASSRPEMQGYWAVVAAWQKAAGQKTPKNIDTGIDIITKQSL</sequence>
<evidence type="ECO:0000313" key="5">
    <source>
        <dbReference type="EMBL" id="GEN58651.1"/>
    </source>
</evidence>
<dbReference type="PANTHER" id="PTHR30036">
    <property type="entry name" value="D-XYLOSE-BINDING PERIPLASMIC PROTEIN"/>
    <property type="match status" value="1"/>
</dbReference>
<proteinExistence type="inferred from homology"/>
<keyword evidence="3" id="KW-0732">Signal</keyword>
<organism evidence="5 6">
    <name type="scientific">Acetobacter nitrogenifigens DSM 23921 = NBRC 105050</name>
    <dbReference type="NCBI Taxonomy" id="1120919"/>
    <lineage>
        <taxon>Bacteria</taxon>
        <taxon>Pseudomonadati</taxon>
        <taxon>Pseudomonadota</taxon>
        <taxon>Alphaproteobacteria</taxon>
        <taxon>Acetobacterales</taxon>
        <taxon>Acetobacteraceae</taxon>
        <taxon>Acetobacter</taxon>
    </lineage>
</organism>
<keyword evidence="6" id="KW-1185">Reference proteome</keyword>
<evidence type="ECO:0000313" key="6">
    <source>
        <dbReference type="Proteomes" id="UP000321635"/>
    </source>
</evidence>
<accession>A0A511X6V0</accession>
<comment type="caution">
    <text evidence="5">The sequence shown here is derived from an EMBL/GenBank/DDBJ whole genome shotgun (WGS) entry which is preliminary data.</text>
</comment>
<dbReference type="GO" id="GO:0030288">
    <property type="term" value="C:outer membrane-bounded periplasmic space"/>
    <property type="evidence" value="ECO:0007669"/>
    <property type="project" value="TreeGrafter"/>
</dbReference>
<dbReference type="InterPro" id="IPR050555">
    <property type="entry name" value="Bact_Solute-Bind_Prot2"/>
</dbReference>
<protein>
    <submittedName>
        <fullName evidence="5">Ribose ABC transporter substrate-binding protein</fullName>
    </submittedName>
</protein>
<dbReference type="SUPFAM" id="SSF53822">
    <property type="entry name" value="Periplasmic binding protein-like I"/>
    <property type="match status" value="1"/>
</dbReference>
<evidence type="ECO:0000259" key="4">
    <source>
        <dbReference type="Pfam" id="PF13407"/>
    </source>
</evidence>
<dbReference type="STRING" id="1120919.GCA_000429165_00553"/>
<evidence type="ECO:0000256" key="1">
    <source>
        <dbReference type="ARBA" id="ARBA00004418"/>
    </source>
</evidence>
<evidence type="ECO:0000256" key="2">
    <source>
        <dbReference type="ARBA" id="ARBA00007639"/>
    </source>
</evidence>
<dbReference type="AlphaFoldDB" id="A0A511X6V0"/>
<name>A0A511X6V0_9PROT</name>
<dbReference type="Pfam" id="PF13407">
    <property type="entry name" value="Peripla_BP_4"/>
    <property type="match status" value="1"/>
</dbReference>
<dbReference type="PANTHER" id="PTHR30036:SF7">
    <property type="entry name" value="ABC TRANSPORTER PERIPLASMIC-BINDING PROTEIN YPHF"/>
    <property type="match status" value="1"/>
</dbReference>
<feature type="chain" id="PRO_5021767252" evidence="3">
    <location>
        <begin position="25"/>
        <end position="310"/>
    </location>
</feature>
<reference evidence="5 6" key="1">
    <citation type="submission" date="2019-07" db="EMBL/GenBank/DDBJ databases">
        <title>Whole genome shotgun sequence of Acetobacter nitrogenifigens NBRC 105050.</title>
        <authorList>
            <person name="Hosoyama A."/>
            <person name="Uohara A."/>
            <person name="Ohji S."/>
            <person name="Ichikawa N."/>
        </authorList>
    </citation>
    <scope>NUCLEOTIDE SEQUENCE [LARGE SCALE GENOMIC DNA]</scope>
    <source>
        <strain evidence="5 6">NBRC 105050</strain>
    </source>
</reference>
<feature type="domain" description="Periplasmic binding protein" evidence="4">
    <location>
        <begin position="34"/>
        <end position="293"/>
    </location>
</feature>
<dbReference type="InterPro" id="IPR028082">
    <property type="entry name" value="Peripla_BP_I"/>
</dbReference>
<evidence type="ECO:0000256" key="3">
    <source>
        <dbReference type="SAM" id="SignalP"/>
    </source>
</evidence>
<dbReference type="EMBL" id="BJYF01000002">
    <property type="protein sequence ID" value="GEN58651.1"/>
    <property type="molecule type" value="Genomic_DNA"/>
</dbReference>
<comment type="subcellular location">
    <subcellularLocation>
        <location evidence="1">Periplasm</location>
    </subcellularLocation>
</comment>
<dbReference type="GO" id="GO:0030246">
    <property type="term" value="F:carbohydrate binding"/>
    <property type="evidence" value="ECO:0007669"/>
    <property type="project" value="TreeGrafter"/>
</dbReference>
<gene>
    <name evidence="5" type="ORF">ANI02nite_05350</name>
</gene>
<dbReference type="OrthoDB" id="9804917at2"/>
<dbReference type="Gene3D" id="3.40.50.2300">
    <property type="match status" value="2"/>
</dbReference>
<feature type="signal peptide" evidence="3">
    <location>
        <begin position="1"/>
        <end position="24"/>
    </location>
</feature>